<feature type="compositionally biased region" description="Pro residues" evidence="1">
    <location>
        <begin position="353"/>
        <end position="364"/>
    </location>
</feature>
<name>A0A1H3QPM0_9ACTN</name>
<organism evidence="2 3">
    <name type="scientific">Micromonospora pattaloongensis</name>
    <dbReference type="NCBI Taxonomy" id="405436"/>
    <lineage>
        <taxon>Bacteria</taxon>
        <taxon>Bacillati</taxon>
        <taxon>Actinomycetota</taxon>
        <taxon>Actinomycetes</taxon>
        <taxon>Micromonosporales</taxon>
        <taxon>Micromonosporaceae</taxon>
        <taxon>Micromonospora</taxon>
    </lineage>
</organism>
<keyword evidence="3" id="KW-1185">Reference proteome</keyword>
<evidence type="ECO:0000313" key="3">
    <source>
        <dbReference type="Proteomes" id="UP000242415"/>
    </source>
</evidence>
<dbReference type="Proteomes" id="UP000242415">
    <property type="component" value="Unassembled WGS sequence"/>
</dbReference>
<feature type="compositionally biased region" description="Low complexity" evidence="1">
    <location>
        <begin position="47"/>
        <end position="81"/>
    </location>
</feature>
<dbReference type="AlphaFoldDB" id="A0A1H3QPM0"/>
<feature type="compositionally biased region" description="Basic and acidic residues" evidence="1">
    <location>
        <begin position="375"/>
        <end position="390"/>
    </location>
</feature>
<feature type="compositionally biased region" description="Low complexity" evidence="1">
    <location>
        <begin position="273"/>
        <end position="282"/>
    </location>
</feature>
<evidence type="ECO:0000256" key="1">
    <source>
        <dbReference type="SAM" id="MobiDB-lite"/>
    </source>
</evidence>
<feature type="compositionally biased region" description="Low complexity" evidence="1">
    <location>
        <begin position="221"/>
        <end position="233"/>
    </location>
</feature>
<reference evidence="3" key="1">
    <citation type="submission" date="2016-10" db="EMBL/GenBank/DDBJ databases">
        <authorList>
            <person name="Varghese N."/>
            <person name="Submissions S."/>
        </authorList>
    </citation>
    <scope>NUCLEOTIDE SEQUENCE [LARGE SCALE GENOMIC DNA]</scope>
    <source>
        <strain evidence="3">DSM 45245</strain>
    </source>
</reference>
<dbReference type="STRING" id="405436.SAMN05444365_10633"/>
<protein>
    <submittedName>
        <fullName evidence="2">Formin 2</fullName>
    </submittedName>
</protein>
<sequence length="390" mass="39666">MTPPRTDDAYRVALLLRDLERVLHPLAVSDGGQFRAVPGVPGPLPPTTVAGAPPTPAARTAAEWAASPRPPSAGARSPAIRTPWVEPPPAPRNATPRATLEPPASQPEPAQTAYLGADRQPAARGGGREPPVVAHPPTPPAVTRAATPPQPRVVSAVAPAPPETSPLVHLAQPGPPPVLPAAPPGDVVTAPPDAVVRTGRVAPPASIAPDERPWPGPPVSARPSAPSRLDPAVPAAPPPGKGPPAPPPPRDVDPAPESDPGPPLPRTWPVPAVPIAADLAAARTTPGHTTVAGAAPPLPQAPPPPPEPAAPPADRVHPLPASASAATPVGKPAAADDVPRYTAGDEADEDWTPAPPQPPRPAPGPRRRGVSPVRARADRRFLDRSVWRSG</sequence>
<feature type="compositionally biased region" description="Pro residues" evidence="1">
    <location>
        <begin position="296"/>
        <end position="311"/>
    </location>
</feature>
<dbReference type="RefSeq" id="WP_139307334.1">
    <property type="nucleotide sequence ID" value="NZ_FNPH01000006.1"/>
</dbReference>
<dbReference type="PRINTS" id="PR01217">
    <property type="entry name" value="PRICHEXTENSN"/>
</dbReference>
<feature type="region of interest" description="Disordered" evidence="1">
    <location>
        <begin position="31"/>
        <end position="390"/>
    </location>
</feature>
<feature type="compositionally biased region" description="Low complexity" evidence="1">
    <location>
        <begin position="141"/>
        <end position="158"/>
    </location>
</feature>
<feature type="compositionally biased region" description="Pro residues" evidence="1">
    <location>
        <begin position="257"/>
        <end position="272"/>
    </location>
</feature>
<gene>
    <name evidence="2" type="ORF">SAMN05444365_10633</name>
</gene>
<feature type="compositionally biased region" description="Pro residues" evidence="1">
    <location>
        <begin position="234"/>
        <end position="249"/>
    </location>
</feature>
<accession>A0A1H3QPM0</accession>
<proteinExistence type="predicted"/>
<feature type="compositionally biased region" description="Pro residues" evidence="1">
    <location>
        <begin position="173"/>
        <end position="183"/>
    </location>
</feature>
<dbReference type="EMBL" id="FNPH01000006">
    <property type="protein sequence ID" value="SDZ15011.1"/>
    <property type="molecule type" value="Genomic_DNA"/>
</dbReference>
<evidence type="ECO:0000313" key="2">
    <source>
        <dbReference type="EMBL" id="SDZ15011.1"/>
    </source>
</evidence>